<evidence type="ECO:0000259" key="3">
    <source>
        <dbReference type="Pfam" id="PF00535"/>
    </source>
</evidence>
<dbReference type="Pfam" id="PF00535">
    <property type="entry name" value="Glycos_transf_2"/>
    <property type="match status" value="2"/>
</dbReference>
<organism evidence="5 6">
    <name type="scientific">Corynebacterium jeddahense</name>
    <dbReference type="NCBI Taxonomy" id="1414719"/>
    <lineage>
        <taxon>Bacteria</taxon>
        <taxon>Bacillati</taxon>
        <taxon>Actinomycetota</taxon>
        <taxon>Actinomycetes</taxon>
        <taxon>Mycobacteriales</taxon>
        <taxon>Corynebacteriaceae</taxon>
        <taxon>Corynebacterium</taxon>
    </lineage>
</organism>
<evidence type="ECO:0000259" key="4">
    <source>
        <dbReference type="Pfam" id="PF02709"/>
    </source>
</evidence>
<keyword evidence="1 5" id="KW-0808">Transferase</keyword>
<dbReference type="InterPro" id="IPR029044">
    <property type="entry name" value="Nucleotide-diphossugar_trans"/>
</dbReference>
<evidence type="ECO:0000256" key="1">
    <source>
        <dbReference type="ARBA" id="ARBA00022679"/>
    </source>
</evidence>
<reference evidence="5 6" key="1">
    <citation type="submission" date="2020-10" db="EMBL/GenBank/DDBJ databases">
        <title>Complete genome sequence of Corynebacterium jeddahense DSM 45997, type strain of Corynebacterium jeddahense.</title>
        <authorList>
            <person name="Busche T."/>
            <person name="Kalinowski J."/>
            <person name="Ruckert C."/>
        </authorList>
    </citation>
    <scope>NUCLEOTIDE SEQUENCE [LARGE SCALE GENOMIC DNA]</scope>
    <source>
        <strain evidence="5 6">DSM 45997</strain>
    </source>
</reference>
<keyword evidence="6" id="KW-1185">Reference proteome</keyword>
<keyword evidence="5" id="KW-0328">Glycosyltransferase</keyword>
<protein>
    <submittedName>
        <fullName evidence="5">Hyaluronan synthase</fullName>
        <ecNumber evidence="5">2.4.1.212</ecNumber>
    </submittedName>
</protein>
<feature type="domain" description="Galactosyltransferase C-terminal" evidence="4">
    <location>
        <begin position="155"/>
        <end position="209"/>
    </location>
</feature>
<dbReference type="InterPro" id="IPR050834">
    <property type="entry name" value="Glycosyltransf_2"/>
</dbReference>
<sequence length="674" mass="75157">MKTVSVVIGFKDWGLDRLRVSLGSLVPQVHKAGGEVIVVDYGSKDAESVRSLVQASGATVKRIDNGDPWSRSRALNAGFSESTGEILISTDADMIFTPDAIQGILSRFTEPDSKLCILQCKDLPQHMDAAYFAESNEIDFEECEEQSLFRPRYGMGGMIACTREAFLTARGFDERMHTYGGEDIDFAQRLRSLGYRFDWIDDPKIAIYHIWHPSSRRANEETVAGSIAIERNSNILSNDRSVVRNLRQWRYKPADARPAVSIVISTKDRLSYLKEAISSVFNQTIQDFELIVIDDGSSDGTWAFLQSISDRRLKTQRTEGIGLAGARNIGTSLCSADWIMVHDDDDLMLPTRIEDHLTALTGDLDGTYGGWIDFEDRPGGKYEVFPGRKFSEDAIRFGGRVYLHPTLMLRKSLMEATPYDETFRSGSDLNMALRMLRNGMTLSHTGKIAILRRLHDKQVTHADSAYQKASWATSKQFGHPSASLPQTKFKRESSDKNSPTVEVANLAPSVLLAKYGPDSFAQRLVFIHPMSVEKPTPDDAEFQQLFTLKRESQAGCFKWGVLSGNSWAEILEWQSCGAKLSFYTSLEAEEDYVLKQGLWGALEAILAPRGPADYLVKIETFPDEDADYPPLFLKSGSSAESWVNLYEISPDMAGIAHDLIGNSDFIFSIGSADL</sequence>
<dbReference type="Proteomes" id="UP001218071">
    <property type="component" value="Chromosome"/>
</dbReference>
<dbReference type="CDD" id="cd00761">
    <property type="entry name" value="Glyco_tranf_GTA_type"/>
    <property type="match status" value="1"/>
</dbReference>
<feature type="domain" description="Glycosyltransferase 2-like" evidence="3">
    <location>
        <begin position="261"/>
        <end position="409"/>
    </location>
</feature>
<proteinExistence type="predicted"/>
<evidence type="ECO:0000256" key="2">
    <source>
        <dbReference type="SAM" id="MobiDB-lite"/>
    </source>
</evidence>
<evidence type="ECO:0000313" key="5">
    <source>
        <dbReference type="EMBL" id="WCZ39363.1"/>
    </source>
</evidence>
<gene>
    <name evidence="5" type="primary">hyaD1</name>
    <name evidence="5" type="ORF">CJEDD_08875</name>
</gene>
<dbReference type="PANTHER" id="PTHR43685">
    <property type="entry name" value="GLYCOSYLTRANSFERASE"/>
    <property type="match status" value="1"/>
</dbReference>
<accession>A0ABY7UP53</accession>
<name>A0ABY7UP53_9CORY</name>
<dbReference type="Pfam" id="PF02709">
    <property type="entry name" value="Glyco_transf_7C"/>
    <property type="match status" value="1"/>
</dbReference>
<feature type="domain" description="Glycosyltransferase 2-like" evidence="3">
    <location>
        <begin position="16"/>
        <end position="120"/>
    </location>
</feature>
<feature type="region of interest" description="Disordered" evidence="2">
    <location>
        <begin position="476"/>
        <end position="496"/>
    </location>
</feature>
<dbReference type="InterPro" id="IPR027791">
    <property type="entry name" value="Galactosyl_T_C"/>
</dbReference>
<evidence type="ECO:0000313" key="6">
    <source>
        <dbReference type="Proteomes" id="UP001218071"/>
    </source>
</evidence>
<dbReference type="GO" id="GO:0050501">
    <property type="term" value="F:hyaluronan synthase activity"/>
    <property type="evidence" value="ECO:0007669"/>
    <property type="project" value="UniProtKB-EC"/>
</dbReference>
<dbReference type="InterPro" id="IPR001173">
    <property type="entry name" value="Glyco_trans_2-like"/>
</dbReference>
<dbReference type="EMBL" id="CP063194">
    <property type="protein sequence ID" value="WCZ39363.1"/>
    <property type="molecule type" value="Genomic_DNA"/>
</dbReference>
<dbReference type="Gene3D" id="3.90.550.10">
    <property type="entry name" value="Spore Coat Polysaccharide Biosynthesis Protein SpsA, Chain A"/>
    <property type="match status" value="2"/>
</dbReference>
<dbReference type="PANTHER" id="PTHR43685:SF2">
    <property type="entry name" value="GLYCOSYLTRANSFERASE 2-LIKE DOMAIN-CONTAINING PROTEIN"/>
    <property type="match status" value="1"/>
</dbReference>
<dbReference type="EC" id="2.4.1.212" evidence="5"/>
<dbReference type="RefSeq" id="WP_273657487.1">
    <property type="nucleotide sequence ID" value="NZ_CP063194.1"/>
</dbReference>
<dbReference type="SUPFAM" id="SSF53448">
    <property type="entry name" value="Nucleotide-diphospho-sugar transferases"/>
    <property type="match status" value="2"/>
</dbReference>